<organism evidence="6 7">
    <name type="scientific">Tistrella arctica</name>
    <dbReference type="NCBI Taxonomy" id="3133430"/>
    <lineage>
        <taxon>Bacteria</taxon>
        <taxon>Pseudomonadati</taxon>
        <taxon>Pseudomonadota</taxon>
        <taxon>Alphaproteobacteria</taxon>
        <taxon>Geminicoccales</taxon>
        <taxon>Geminicoccaceae</taxon>
        <taxon>Tistrella</taxon>
    </lineage>
</organism>
<keyword evidence="2" id="KW-0805">Transcription regulation</keyword>
<dbReference type="SUPFAM" id="SSF46785">
    <property type="entry name" value="Winged helix' DNA-binding domain"/>
    <property type="match status" value="1"/>
</dbReference>
<dbReference type="Gene3D" id="3.40.190.10">
    <property type="entry name" value="Periplasmic binding protein-like II"/>
    <property type="match status" value="2"/>
</dbReference>
<dbReference type="Proteomes" id="UP001413721">
    <property type="component" value="Unassembled WGS sequence"/>
</dbReference>
<gene>
    <name evidence="6" type="ORF">WG926_09875</name>
</gene>
<sequence length="324" mass="35245">MARILNLVNGSPDMLPSTKALRAVEAAARRRSFTGAAHELGLTHGAVAQQIRGLEASLGCQLFVRHGHEMIPTPACSDLAVTLRNALAMIEAAISRTAHVPIVGLLTVSTLPAFATRWLIPRLPRFSALYPAIDVSLRATQALEEPGQADVMASIRYGAGLWPKLTAHRLFGETVFPVCAPELRDRYSPAAPSDLVDMPLLRYPRQPWAPWFQAADLDLPEPTRGPIYSEMLLLLEAAAAGHGVALAREHLVAGDLRTGRLVRLFDIAVHDPFAYHLVWRPADQAAPQLSAFVTWITAEAEDYIRAGIMHRQVPSTPPPAPDAI</sequence>
<keyword evidence="3" id="KW-0238">DNA-binding</keyword>
<dbReference type="EMBL" id="JBBKTW010000003">
    <property type="protein sequence ID" value="MEN2988611.1"/>
    <property type="molecule type" value="Genomic_DNA"/>
</dbReference>
<evidence type="ECO:0000256" key="3">
    <source>
        <dbReference type="ARBA" id="ARBA00023125"/>
    </source>
</evidence>
<dbReference type="Gene3D" id="1.10.10.10">
    <property type="entry name" value="Winged helix-like DNA-binding domain superfamily/Winged helix DNA-binding domain"/>
    <property type="match status" value="1"/>
</dbReference>
<dbReference type="PRINTS" id="PR00039">
    <property type="entry name" value="HTHLYSR"/>
</dbReference>
<keyword evidence="4" id="KW-0804">Transcription</keyword>
<evidence type="ECO:0000313" key="6">
    <source>
        <dbReference type="EMBL" id="MEN2988611.1"/>
    </source>
</evidence>
<dbReference type="Pfam" id="PF03466">
    <property type="entry name" value="LysR_substrate"/>
    <property type="match status" value="1"/>
</dbReference>
<dbReference type="RefSeq" id="WP_345934507.1">
    <property type="nucleotide sequence ID" value="NZ_JBBKTV010000007.1"/>
</dbReference>
<dbReference type="PANTHER" id="PTHR30537:SF79">
    <property type="entry name" value="TRANSCRIPTIONAL REGULATOR-RELATED"/>
    <property type="match status" value="1"/>
</dbReference>
<dbReference type="PROSITE" id="PS50931">
    <property type="entry name" value="HTH_LYSR"/>
    <property type="match status" value="1"/>
</dbReference>
<dbReference type="InterPro" id="IPR000847">
    <property type="entry name" value="LysR_HTH_N"/>
</dbReference>
<dbReference type="SUPFAM" id="SSF53850">
    <property type="entry name" value="Periplasmic binding protein-like II"/>
    <property type="match status" value="1"/>
</dbReference>
<evidence type="ECO:0000259" key="5">
    <source>
        <dbReference type="PROSITE" id="PS50931"/>
    </source>
</evidence>
<dbReference type="CDD" id="cd08432">
    <property type="entry name" value="PBP2_GcdR_TrpI_HvrB_AmpR_like"/>
    <property type="match status" value="1"/>
</dbReference>
<keyword evidence="7" id="KW-1185">Reference proteome</keyword>
<dbReference type="PANTHER" id="PTHR30537">
    <property type="entry name" value="HTH-TYPE TRANSCRIPTIONAL REGULATOR"/>
    <property type="match status" value="1"/>
</dbReference>
<reference evidence="6 7" key="1">
    <citation type="submission" date="2024-03" db="EMBL/GenBank/DDBJ databases">
        <title>High-quality draft genome sequencing of Tistrella sp. BH-R2-4.</title>
        <authorList>
            <person name="Dong C."/>
        </authorList>
    </citation>
    <scope>NUCLEOTIDE SEQUENCE [LARGE SCALE GENOMIC DNA]</scope>
    <source>
        <strain evidence="6 7">BH-R2-4</strain>
    </source>
</reference>
<name>A0ABU9YIS8_9PROT</name>
<dbReference type="InterPro" id="IPR005119">
    <property type="entry name" value="LysR_subst-bd"/>
</dbReference>
<comment type="caution">
    <text evidence="6">The sequence shown here is derived from an EMBL/GenBank/DDBJ whole genome shotgun (WGS) entry which is preliminary data.</text>
</comment>
<evidence type="ECO:0000256" key="4">
    <source>
        <dbReference type="ARBA" id="ARBA00023163"/>
    </source>
</evidence>
<dbReference type="InterPro" id="IPR058163">
    <property type="entry name" value="LysR-type_TF_proteobact-type"/>
</dbReference>
<feature type="domain" description="HTH lysR-type" evidence="5">
    <location>
        <begin position="16"/>
        <end position="73"/>
    </location>
</feature>
<evidence type="ECO:0000313" key="7">
    <source>
        <dbReference type="Proteomes" id="UP001413721"/>
    </source>
</evidence>
<evidence type="ECO:0000256" key="2">
    <source>
        <dbReference type="ARBA" id="ARBA00023015"/>
    </source>
</evidence>
<dbReference type="InterPro" id="IPR036388">
    <property type="entry name" value="WH-like_DNA-bd_sf"/>
</dbReference>
<accession>A0ABU9YIS8</accession>
<comment type="similarity">
    <text evidence="1">Belongs to the LysR transcriptional regulatory family.</text>
</comment>
<evidence type="ECO:0000256" key="1">
    <source>
        <dbReference type="ARBA" id="ARBA00009437"/>
    </source>
</evidence>
<proteinExistence type="inferred from homology"/>
<dbReference type="Pfam" id="PF00126">
    <property type="entry name" value="HTH_1"/>
    <property type="match status" value="1"/>
</dbReference>
<dbReference type="InterPro" id="IPR036390">
    <property type="entry name" value="WH_DNA-bd_sf"/>
</dbReference>
<protein>
    <submittedName>
        <fullName evidence="6">LysR substrate-binding domain-containing protein</fullName>
    </submittedName>
</protein>